<dbReference type="InterPro" id="IPR032693">
    <property type="entry name" value="YtkA-like_dom"/>
</dbReference>
<evidence type="ECO:0000259" key="1">
    <source>
        <dbReference type="Pfam" id="PF13115"/>
    </source>
</evidence>
<dbReference type="Pfam" id="PF13115">
    <property type="entry name" value="YtkA"/>
    <property type="match status" value="1"/>
</dbReference>
<name>A0ABS0SA64_9HYPH</name>
<dbReference type="Proteomes" id="UP000601789">
    <property type="component" value="Unassembled WGS sequence"/>
</dbReference>
<feature type="domain" description="YtkA-like" evidence="1">
    <location>
        <begin position="53"/>
        <end position="125"/>
    </location>
</feature>
<accession>A0ABS0SA64</accession>
<evidence type="ECO:0000313" key="2">
    <source>
        <dbReference type="EMBL" id="MBI1619358.1"/>
    </source>
</evidence>
<proteinExistence type="predicted"/>
<comment type="caution">
    <text evidence="2">The sequence shown here is derived from an EMBL/GenBank/DDBJ whole genome shotgun (WGS) entry which is preliminary data.</text>
</comment>
<organism evidence="2 3">
    <name type="scientific">Aquamicrobium zhengzhouense</name>
    <dbReference type="NCBI Taxonomy" id="2781738"/>
    <lineage>
        <taxon>Bacteria</taxon>
        <taxon>Pseudomonadati</taxon>
        <taxon>Pseudomonadota</taxon>
        <taxon>Alphaproteobacteria</taxon>
        <taxon>Hyphomicrobiales</taxon>
        <taxon>Phyllobacteriaceae</taxon>
        <taxon>Aquamicrobium</taxon>
    </lineage>
</organism>
<keyword evidence="3" id="KW-1185">Reference proteome</keyword>
<gene>
    <name evidence="2" type="ORF">IOD40_01595</name>
</gene>
<protein>
    <submittedName>
        <fullName evidence="2">FixH family protein</fullName>
    </submittedName>
</protein>
<dbReference type="RefSeq" id="WP_198473602.1">
    <property type="nucleotide sequence ID" value="NZ_JADGMQ010000001.1"/>
</dbReference>
<sequence length="143" mass="15205">MKKFVLVGVVAVCVIIAALIGTRMLTPPPAELDLARSKTSVNGTYLASIEPETEPVSVGPVHNWVLTLASADSTPAAGVTIEVDGGMPDHGHGLPTEPQVSRELGDGRYLVEGVRFNMGGWWELTFQIESDVGSDSVTFNLML</sequence>
<evidence type="ECO:0000313" key="3">
    <source>
        <dbReference type="Proteomes" id="UP000601789"/>
    </source>
</evidence>
<dbReference type="EMBL" id="JADGMQ010000001">
    <property type="protein sequence ID" value="MBI1619358.1"/>
    <property type="molecule type" value="Genomic_DNA"/>
</dbReference>
<reference evidence="2 3" key="1">
    <citation type="submission" date="2020-10" db="EMBL/GenBank/DDBJ databases">
        <title>Aquamicrobium zhengzhouensis sp. nov., a exopolysaccharide producing bacterium isolated from farmland soil.</title>
        <authorList>
            <person name="Wang X."/>
        </authorList>
    </citation>
    <scope>NUCLEOTIDE SEQUENCE [LARGE SCALE GENOMIC DNA]</scope>
    <source>
        <strain evidence="3">cd-1</strain>
    </source>
</reference>